<feature type="region of interest" description="Disordered" evidence="1">
    <location>
        <begin position="1"/>
        <end position="70"/>
    </location>
</feature>
<organism evidence="2 3">
    <name type="scientific">Escovopsis weberi</name>
    <dbReference type="NCBI Taxonomy" id="150374"/>
    <lineage>
        <taxon>Eukaryota</taxon>
        <taxon>Fungi</taxon>
        <taxon>Dikarya</taxon>
        <taxon>Ascomycota</taxon>
        <taxon>Pezizomycotina</taxon>
        <taxon>Sordariomycetes</taxon>
        <taxon>Hypocreomycetidae</taxon>
        <taxon>Hypocreales</taxon>
        <taxon>Hypocreaceae</taxon>
        <taxon>Escovopsis</taxon>
    </lineage>
</organism>
<accession>A0A0M8N3V5</accession>
<dbReference type="EMBL" id="LGSR01000020">
    <property type="protein sequence ID" value="KOS19400.1"/>
    <property type="molecule type" value="Genomic_DNA"/>
</dbReference>
<comment type="caution">
    <text evidence="2">The sequence shown here is derived from an EMBL/GenBank/DDBJ whole genome shotgun (WGS) entry which is preliminary data.</text>
</comment>
<dbReference type="Proteomes" id="UP000053831">
    <property type="component" value="Unassembled WGS sequence"/>
</dbReference>
<feature type="region of interest" description="Disordered" evidence="1">
    <location>
        <begin position="124"/>
        <end position="164"/>
    </location>
</feature>
<gene>
    <name evidence="2" type="ORF">ESCO_000746</name>
</gene>
<dbReference type="OrthoDB" id="10259622at2759"/>
<proteinExistence type="predicted"/>
<dbReference type="AlphaFoldDB" id="A0A0M8N3V5"/>
<evidence type="ECO:0000313" key="3">
    <source>
        <dbReference type="Proteomes" id="UP000053831"/>
    </source>
</evidence>
<name>A0A0M8N3V5_ESCWE</name>
<protein>
    <submittedName>
        <fullName evidence="2">Uncharacterized protein</fullName>
    </submittedName>
</protein>
<evidence type="ECO:0000256" key="1">
    <source>
        <dbReference type="SAM" id="MobiDB-lite"/>
    </source>
</evidence>
<reference evidence="2 3" key="1">
    <citation type="submission" date="2015-07" db="EMBL/GenBank/DDBJ databases">
        <title>The genome of the fungus Escovopsis weberi, a specialized disease agent of ant agriculture.</title>
        <authorList>
            <person name="de Man T.J."/>
            <person name="Stajich J.E."/>
            <person name="Kubicek C.P."/>
            <person name="Chenthamara K."/>
            <person name="Atanasova L."/>
            <person name="Druzhinina I.S."/>
            <person name="Birnbaum S."/>
            <person name="Barribeau S.M."/>
            <person name="Teiling C."/>
            <person name="Suen G."/>
            <person name="Currie C."/>
            <person name="Gerardo N.M."/>
        </authorList>
    </citation>
    <scope>NUCLEOTIDE SEQUENCE [LARGE SCALE GENOMIC DNA]</scope>
</reference>
<keyword evidence="3" id="KW-1185">Reference proteome</keyword>
<dbReference type="STRING" id="150374.A0A0M8N3V5"/>
<evidence type="ECO:0000313" key="2">
    <source>
        <dbReference type="EMBL" id="KOS19400.1"/>
    </source>
</evidence>
<sequence length="164" mass="17049">MIGITLPPEEAATRDTQPRMGGFNTLAPTGQQIPRKPLAAPSSRPPAGRLDTTADANEPKSVWSPDTPDTACSFASIRPPSSVYSQMTMPGNALGLTSFGAPPVPALPATFHPTAQQKLLDPRLGLGKNLGEDDDDVGTPCTLFEEDGAPAARGSSHPEGNAIH</sequence>